<name>A0A8S5L3K6_9VIRU</name>
<proteinExistence type="predicted"/>
<evidence type="ECO:0000313" key="2">
    <source>
        <dbReference type="Proteomes" id="UP000682519"/>
    </source>
</evidence>
<keyword evidence="2" id="KW-1185">Reference proteome</keyword>
<sequence>MPYESKFITSSYENIISGIHASPIDGTPVRATYSRSGEIPTKSFQRVGSNNPLNGPLLAYMKKSKPLRVRSYIKKVITGYRYIYKKVAYDKWKPKKVFSHYVYTYREKYVRRISRSGEIIWKKKLVRKRHKRFRYILTVKVRFYKIRIRVPVKTRVRIYFTLPPKVVSELPTGRPYLLPNSLLFSTASVSVKPLHNSSTTAVQLYDDIYFLNAETTGPAYSRIPFPGTAPLGFNVASVTIGRGLPSASDYIPFLPAVDDIYLSATSLHGLYKKVASDVPSTLTSLAELPETISAVYRILTDGIKLAKALRKADLRSAWKSLNRATIARQDSLSGVSSKVWLSWYLAISPTISDISEHIETYKRSDRVWREFKKSSREMSSTVTEDESGFYNQVNLSNTVKWSCIINGRLQIDQLKEKFSASQNQTGALYAIVPFSFIADWIIDISTYLESAHIFQDLDYDAWKTTATSRDEVIKSFNIGYNNQQLSTETIRARTDVRNTVIINQATIAREPISELPDMPLIPWKKKLVTETQINRSLTAAALFRLLSSKKN</sequence>
<dbReference type="RefSeq" id="YP_010769094.1">
    <property type="nucleotide sequence ID" value="NC_073876.1"/>
</dbReference>
<accession>A0A8S5L3K6</accession>
<dbReference type="EMBL" id="BK014047">
    <property type="protein sequence ID" value="DAD52249.1"/>
    <property type="molecule type" value="Genomic_RNA"/>
</dbReference>
<evidence type="ECO:0000313" key="1">
    <source>
        <dbReference type="EMBL" id="DAD52249.1"/>
    </source>
</evidence>
<dbReference type="Proteomes" id="UP000682519">
    <property type="component" value="Segment"/>
</dbReference>
<gene>
    <name evidence="1" type="primary">SRR6050738_2_1</name>
</gene>
<reference evidence="1" key="1">
    <citation type="submission" date="2020-09" db="EMBL/GenBank/DDBJ databases">
        <title>Leviviricetes taxonomy.</title>
        <authorList>
            <person name="Stockdale S.R."/>
            <person name="Callanan J."/>
            <person name="Adriaenssens E.M."/>
            <person name="Kuhn J.H."/>
            <person name="Rumnieks J."/>
            <person name="Shkoporov A."/>
            <person name="Draper L.A."/>
            <person name="Ross P."/>
            <person name="Hill C."/>
        </authorList>
    </citation>
    <scope>NUCLEOTIDE SEQUENCE</scope>
</reference>
<dbReference type="KEGG" id="vg:80398014"/>
<protein>
    <submittedName>
        <fullName evidence="1">Maturation protein</fullName>
    </submittedName>
</protein>
<dbReference type="GeneID" id="80398014"/>
<organism evidence="1 2">
    <name type="scientific">ssRNA phage SRR6050738_2</name>
    <dbReference type="NCBI Taxonomy" id="2786485"/>
    <lineage>
        <taxon>Viruses</taxon>
        <taxon>Riboviria</taxon>
        <taxon>Orthornavirae</taxon>
        <taxon>Lenarviricota</taxon>
        <taxon>Leviviricetes</taxon>
        <taxon>Norzivirales</taxon>
        <taxon>Fiersviridae</taxon>
        <taxon>Bihdovirus</taxon>
        <taxon>Bihdovirus pelohabitans</taxon>
    </lineage>
</organism>